<dbReference type="AlphaFoldDB" id="A0A3S1BNI2"/>
<dbReference type="PANTHER" id="PTHR30298">
    <property type="entry name" value="H REPEAT-ASSOCIATED PREDICTED TRANSPOSASE"/>
    <property type="match status" value="1"/>
</dbReference>
<dbReference type="PANTHER" id="PTHR30298:SF0">
    <property type="entry name" value="PROTEIN YBFL-RELATED"/>
    <property type="match status" value="1"/>
</dbReference>
<dbReference type="NCBIfam" id="NF033564">
    <property type="entry name" value="transpos_ISAs1"/>
    <property type="match status" value="1"/>
</dbReference>
<reference evidence="3" key="2">
    <citation type="journal article" date="2019" name="Genome Biol. Evol.">
        <title>Day and night: Metabolic profiles and evolutionary relationships of six axenic non-marine cyanobacteria.</title>
        <authorList>
            <person name="Will S.E."/>
            <person name="Henke P."/>
            <person name="Boedeker C."/>
            <person name="Huang S."/>
            <person name="Brinkmann H."/>
            <person name="Rohde M."/>
            <person name="Jarek M."/>
            <person name="Friedl T."/>
            <person name="Seufert S."/>
            <person name="Schumacher M."/>
            <person name="Overmann J."/>
            <person name="Neumann-Schaal M."/>
            <person name="Petersen J."/>
        </authorList>
    </citation>
    <scope>NUCLEOTIDE SEQUENCE [LARGE SCALE GENOMIC DNA]</scope>
    <source>
        <strain evidence="3">PCC 7102</strain>
    </source>
</reference>
<dbReference type="InterPro" id="IPR032806">
    <property type="entry name" value="YbfD_N"/>
</dbReference>
<keyword evidence="4" id="KW-1185">Reference proteome</keyword>
<comment type="caution">
    <text evidence="3">The sequence shown here is derived from an EMBL/GenBank/DDBJ whole genome shotgun (WGS) entry which is preliminary data.</text>
</comment>
<accession>A0A3S1BNI2</accession>
<organism evidence="3 4">
    <name type="scientific">Dulcicalothrix desertica PCC 7102</name>
    <dbReference type="NCBI Taxonomy" id="232991"/>
    <lineage>
        <taxon>Bacteria</taxon>
        <taxon>Bacillati</taxon>
        <taxon>Cyanobacteriota</taxon>
        <taxon>Cyanophyceae</taxon>
        <taxon>Nostocales</taxon>
        <taxon>Calotrichaceae</taxon>
        <taxon>Dulcicalothrix</taxon>
    </lineage>
</organism>
<name>A0A3S1BNI2_9CYAN</name>
<sequence>MTDLMMEPLQKRTISDFFENVKDPRIERTKRHKLIDIITIAICAVICGAETWIAIETYGQEKKEWLGKFLELPNGIPSHDTIARVFAKINPTSFQECFLEWIKSVAKITNGEVIAIDGKQLRRSYNKKSSQRAINMISAWAVSNRLVMGQLKVDNKSNEITAIPELIKVLDISGCIVTIDAIGCQKEIVKTIIKQEGDYVIALKSNQGNLYQNVEQLFKEAISSRCRGFKSSSYSTRESGHGREEIRNYLMLTDISNRIVDSKEWENFQSIGMVESVRMVNGETTVETRYYISSLNRNAKKFGNAVRSHWGVENSLHWILDVGFNEDDCRIRKDNAPQNFAVLRRIAVNLLGKDKSRKFGTKNKQFLASMNNEYLADILGLNL</sequence>
<feature type="domain" description="H repeat-associated protein N-terminal" evidence="2">
    <location>
        <begin position="16"/>
        <end position="102"/>
    </location>
</feature>
<evidence type="ECO:0000259" key="1">
    <source>
        <dbReference type="Pfam" id="PF01609"/>
    </source>
</evidence>
<proteinExistence type="predicted"/>
<evidence type="ECO:0000259" key="2">
    <source>
        <dbReference type="Pfam" id="PF13808"/>
    </source>
</evidence>
<dbReference type="EMBL" id="RSCL01000090">
    <property type="protein sequence ID" value="RUS92276.1"/>
    <property type="molecule type" value="Genomic_DNA"/>
</dbReference>
<dbReference type="InterPro" id="IPR047647">
    <property type="entry name" value="ISAs1_transpos"/>
</dbReference>
<dbReference type="InterPro" id="IPR051698">
    <property type="entry name" value="Transposase_11-like"/>
</dbReference>
<evidence type="ECO:0000313" key="3">
    <source>
        <dbReference type="EMBL" id="RUS92276.1"/>
    </source>
</evidence>
<evidence type="ECO:0000313" key="4">
    <source>
        <dbReference type="Proteomes" id="UP000271624"/>
    </source>
</evidence>
<gene>
    <name evidence="3" type="primary">yhhI</name>
    <name evidence="3" type="ORF">DSM106972_099590</name>
</gene>
<feature type="domain" description="Transposase IS4-like" evidence="1">
    <location>
        <begin position="112"/>
        <end position="350"/>
    </location>
</feature>
<dbReference type="GO" id="GO:0004803">
    <property type="term" value="F:transposase activity"/>
    <property type="evidence" value="ECO:0007669"/>
    <property type="project" value="InterPro"/>
</dbReference>
<dbReference type="Pfam" id="PF13808">
    <property type="entry name" value="DDE_Tnp_1_assoc"/>
    <property type="match status" value="1"/>
</dbReference>
<protein>
    <submittedName>
        <fullName evidence="3">ISAs1 family transposase</fullName>
    </submittedName>
</protein>
<dbReference type="GO" id="GO:0003677">
    <property type="term" value="F:DNA binding"/>
    <property type="evidence" value="ECO:0007669"/>
    <property type="project" value="InterPro"/>
</dbReference>
<dbReference type="GO" id="GO:0006313">
    <property type="term" value="P:DNA transposition"/>
    <property type="evidence" value="ECO:0007669"/>
    <property type="project" value="InterPro"/>
</dbReference>
<dbReference type="InterPro" id="IPR002559">
    <property type="entry name" value="Transposase_11"/>
</dbReference>
<dbReference type="Pfam" id="PF01609">
    <property type="entry name" value="DDE_Tnp_1"/>
    <property type="match status" value="1"/>
</dbReference>
<reference evidence="3" key="1">
    <citation type="submission" date="2018-12" db="EMBL/GenBank/DDBJ databases">
        <authorList>
            <person name="Will S."/>
            <person name="Neumann-Schaal M."/>
            <person name="Henke P."/>
        </authorList>
    </citation>
    <scope>NUCLEOTIDE SEQUENCE</scope>
    <source>
        <strain evidence="3">PCC 7102</strain>
    </source>
</reference>
<dbReference type="Proteomes" id="UP000271624">
    <property type="component" value="Unassembled WGS sequence"/>
</dbReference>